<dbReference type="Gene3D" id="3.30.70.330">
    <property type="match status" value="2"/>
</dbReference>
<feature type="domain" description="RRM" evidence="5">
    <location>
        <begin position="143"/>
        <end position="217"/>
    </location>
</feature>
<dbReference type="SUPFAM" id="SSF54928">
    <property type="entry name" value="RNA-binding domain, RBD"/>
    <property type="match status" value="2"/>
</dbReference>
<dbReference type="FunFam" id="3.30.70.330:FF:000025">
    <property type="entry name" value="RNA-binding protein Musashi homolog 2 isoform X1"/>
    <property type="match status" value="1"/>
</dbReference>
<feature type="compositionally biased region" description="Gly residues" evidence="4">
    <location>
        <begin position="313"/>
        <end position="322"/>
    </location>
</feature>
<dbReference type="OrthoDB" id="1875751at2759"/>
<dbReference type="GO" id="GO:0006417">
    <property type="term" value="P:regulation of translation"/>
    <property type="evidence" value="ECO:0007669"/>
    <property type="project" value="TreeGrafter"/>
</dbReference>
<dbReference type="InterPro" id="IPR035979">
    <property type="entry name" value="RBD_domain_sf"/>
</dbReference>
<protein>
    <submittedName>
        <fullName evidence="6">HnRNP A1-gamma isoform</fullName>
    </submittedName>
</protein>
<dbReference type="EMBL" id="JACAZE010000006">
    <property type="protein sequence ID" value="KAF7313371.1"/>
    <property type="molecule type" value="Genomic_DNA"/>
</dbReference>
<evidence type="ECO:0000256" key="3">
    <source>
        <dbReference type="PROSITE-ProRule" id="PRU00176"/>
    </source>
</evidence>
<feature type="compositionally biased region" description="Polar residues" evidence="4">
    <location>
        <begin position="112"/>
        <end position="124"/>
    </location>
</feature>
<organism evidence="6 7">
    <name type="scientific">Mycena chlorophos</name>
    <name type="common">Agaric fungus</name>
    <name type="synonym">Agaricus chlorophos</name>
    <dbReference type="NCBI Taxonomy" id="658473"/>
    <lineage>
        <taxon>Eukaryota</taxon>
        <taxon>Fungi</taxon>
        <taxon>Dikarya</taxon>
        <taxon>Basidiomycota</taxon>
        <taxon>Agaricomycotina</taxon>
        <taxon>Agaricomycetes</taxon>
        <taxon>Agaricomycetidae</taxon>
        <taxon>Agaricales</taxon>
        <taxon>Marasmiineae</taxon>
        <taxon>Mycenaceae</taxon>
        <taxon>Mycena</taxon>
    </lineage>
</organism>
<evidence type="ECO:0000313" key="6">
    <source>
        <dbReference type="EMBL" id="KAF7313371.1"/>
    </source>
</evidence>
<name>A0A8H6T9J1_MYCCL</name>
<comment type="caution">
    <text evidence="6">The sequence shown here is derived from an EMBL/GenBank/DDBJ whole genome shotgun (WGS) entry which is preliminary data.</text>
</comment>
<feature type="compositionally biased region" description="Low complexity" evidence="4">
    <location>
        <begin position="334"/>
        <end position="357"/>
    </location>
</feature>
<dbReference type="PROSITE" id="PS50102">
    <property type="entry name" value="RRM"/>
    <property type="match status" value="2"/>
</dbReference>
<feature type="region of interest" description="Disordered" evidence="4">
    <location>
        <begin position="297"/>
        <end position="363"/>
    </location>
</feature>
<reference evidence="6" key="1">
    <citation type="submission" date="2020-05" db="EMBL/GenBank/DDBJ databases">
        <title>Mycena genomes resolve the evolution of fungal bioluminescence.</title>
        <authorList>
            <person name="Tsai I.J."/>
        </authorList>
    </citation>
    <scope>NUCLEOTIDE SEQUENCE</scope>
    <source>
        <strain evidence="6">110903Hualien_Pintung</strain>
    </source>
</reference>
<dbReference type="PANTHER" id="PTHR48032">
    <property type="entry name" value="RNA-BINDING PROTEIN MUSASHI HOMOLOG RBP6"/>
    <property type="match status" value="1"/>
</dbReference>
<evidence type="ECO:0000259" key="5">
    <source>
        <dbReference type="PROSITE" id="PS50102"/>
    </source>
</evidence>
<evidence type="ECO:0000256" key="2">
    <source>
        <dbReference type="ARBA" id="ARBA00022884"/>
    </source>
</evidence>
<feature type="domain" description="RRM" evidence="5">
    <location>
        <begin position="226"/>
        <end position="303"/>
    </location>
</feature>
<accession>A0A8H6T9J1</accession>
<dbReference type="Proteomes" id="UP000613580">
    <property type="component" value="Unassembled WGS sequence"/>
</dbReference>
<evidence type="ECO:0000256" key="1">
    <source>
        <dbReference type="ARBA" id="ARBA00022737"/>
    </source>
</evidence>
<dbReference type="InterPro" id="IPR012677">
    <property type="entry name" value="Nucleotide-bd_a/b_plait_sf"/>
</dbReference>
<dbReference type="Pfam" id="PF00076">
    <property type="entry name" value="RRM_1"/>
    <property type="match status" value="2"/>
</dbReference>
<evidence type="ECO:0000313" key="7">
    <source>
        <dbReference type="Proteomes" id="UP000613580"/>
    </source>
</evidence>
<dbReference type="SMART" id="SM00360">
    <property type="entry name" value="RRM"/>
    <property type="match status" value="2"/>
</dbReference>
<keyword evidence="7" id="KW-1185">Reference proteome</keyword>
<dbReference type="PANTHER" id="PTHR48032:SF6">
    <property type="entry name" value="RNA-BINDING (RRM_RBD_RNP MOTIFS) FAMILY PROTEIN"/>
    <property type="match status" value="1"/>
</dbReference>
<evidence type="ECO:0000256" key="4">
    <source>
        <dbReference type="SAM" id="MobiDB-lite"/>
    </source>
</evidence>
<sequence>MSKAPMDDLYGDIYGDEDLEIPEVEEEASADSLAAEIPPAPPPATSTIVKPESLLTLPAKPVPSTQPASNSLSYSAQIAQQFSSAYKQTPNQERQRPEASGGGSGSGGHDALQTSPIPTHGTQTYVSGETVFGKKPSEMHDSGKMFVGGLNWETTDESLRNYFSQFGKVDACTIMRDPSGTSRGFAFMTFEDAASVAQVIGREHMLDGKSIDPKRAIPREEHLRNTRYFVGGLSPVTTSESMKAFFSAFGKVVDATVMVDRETGRGKGFGFVTFEDAANADQLVGKLGLQIDDKEIEVKMAQPRSQRDRERASGGGGGGGSSSQGSAIPTYSSQPQQTAPQQQNQQNQQQQQQPMQMFRPGGGMMGNAGGMMGPMGGMGMNPMANMGNMGMGMGMGMGMNGMNGMSPMMMGMGMNGMNPMGGMGMMGMGMGMNPMGAMAGPMRMGMGPMMAAAGGAGTGAAGMGMGMPLRGGMGINFGRTAAGGMMNGGGTGPTRTNTRGHNSFHPYSR</sequence>
<dbReference type="AlphaFoldDB" id="A0A8H6T9J1"/>
<proteinExistence type="predicted"/>
<keyword evidence="1" id="KW-0677">Repeat</keyword>
<keyword evidence="2 3" id="KW-0694">RNA-binding</keyword>
<dbReference type="InterPro" id="IPR000504">
    <property type="entry name" value="RRM_dom"/>
</dbReference>
<gene>
    <name evidence="6" type="ORF">HMN09_00492800</name>
</gene>
<feature type="region of interest" description="Disordered" evidence="4">
    <location>
        <begin position="86"/>
        <end position="124"/>
    </location>
</feature>
<feature type="region of interest" description="Disordered" evidence="4">
    <location>
        <begin position="485"/>
        <end position="509"/>
    </location>
</feature>
<feature type="compositionally biased region" description="Acidic residues" evidence="4">
    <location>
        <begin position="14"/>
        <end position="29"/>
    </location>
</feature>
<feature type="region of interest" description="Disordered" evidence="4">
    <location>
        <begin position="1"/>
        <end position="52"/>
    </location>
</feature>
<dbReference type="GO" id="GO:0003729">
    <property type="term" value="F:mRNA binding"/>
    <property type="evidence" value="ECO:0007669"/>
    <property type="project" value="TreeGrafter"/>
</dbReference>